<sequence length="85" mass="9777">MRRPEEGRKMAGMGSPARKSKPATIEDLLVIPEEERRHVGWRREGVPEAPQEWPVRERVRAEPFEAVELDISELFGEVEDEPIDA</sequence>
<keyword evidence="3" id="KW-1185">Reference proteome</keyword>
<comment type="caution">
    <text evidence="2">The sequence shown here is derived from an EMBL/GenBank/DDBJ whole genome shotgun (WGS) entry which is preliminary data.</text>
</comment>
<evidence type="ECO:0000313" key="3">
    <source>
        <dbReference type="Proteomes" id="UP000309215"/>
    </source>
</evidence>
<feature type="region of interest" description="Disordered" evidence="1">
    <location>
        <begin position="1"/>
        <end position="24"/>
    </location>
</feature>
<dbReference type="AlphaFoldDB" id="A0A4U1JG39"/>
<reference evidence="2 3" key="1">
    <citation type="submission" date="2019-04" db="EMBL/GenBank/DDBJ databases">
        <authorList>
            <person name="Li Y."/>
            <person name="Wang J."/>
        </authorList>
    </citation>
    <scope>NUCLEOTIDE SEQUENCE [LARGE SCALE GENOMIC DNA]</scope>
    <source>
        <strain evidence="2 3">DSM 14668</strain>
    </source>
</reference>
<dbReference type="Proteomes" id="UP000309215">
    <property type="component" value="Unassembled WGS sequence"/>
</dbReference>
<gene>
    <name evidence="2" type="ORF">E8A74_08690</name>
</gene>
<organism evidence="2 3">
    <name type="scientific">Polyangium fumosum</name>
    <dbReference type="NCBI Taxonomy" id="889272"/>
    <lineage>
        <taxon>Bacteria</taxon>
        <taxon>Pseudomonadati</taxon>
        <taxon>Myxococcota</taxon>
        <taxon>Polyangia</taxon>
        <taxon>Polyangiales</taxon>
        <taxon>Polyangiaceae</taxon>
        <taxon>Polyangium</taxon>
    </lineage>
</organism>
<evidence type="ECO:0000313" key="2">
    <source>
        <dbReference type="EMBL" id="TKD10088.1"/>
    </source>
</evidence>
<name>A0A4U1JG39_9BACT</name>
<accession>A0A4U1JG39</accession>
<evidence type="ECO:0000256" key="1">
    <source>
        <dbReference type="SAM" id="MobiDB-lite"/>
    </source>
</evidence>
<protein>
    <submittedName>
        <fullName evidence="2">Uncharacterized protein</fullName>
    </submittedName>
</protein>
<proteinExistence type="predicted"/>
<dbReference type="EMBL" id="SSMQ01000007">
    <property type="protein sequence ID" value="TKD10088.1"/>
    <property type="molecule type" value="Genomic_DNA"/>
</dbReference>